<accession>A0ABQ7V614</accession>
<organism evidence="1 2">
    <name type="scientific">Solanum tuberosum</name>
    <name type="common">Potato</name>
    <dbReference type="NCBI Taxonomy" id="4113"/>
    <lineage>
        <taxon>Eukaryota</taxon>
        <taxon>Viridiplantae</taxon>
        <taxon>Streptophyta</taxon>
        <taxon>Embryophyta</taxon>
        <taxon>Tracheophyta</taxon>
        <taxon>Spermatophyta</taxon>
        <taxon>Magnoliopsida</taxon>
        <taxon>eudicotyledons</taxon>
        <taxon>Gunneridae</taxon>
        <taxon>Pentapetalae</taxon>
        <taxon>asterids</taxon>
        <taxon>lamiids</taxon>
        <taxon>Solanales</taxon>
        <taxon>Solanaceae</taxon>
        <taxon>Solanoideae</taxon>
        <taxon>Solaneae</taxon>
        <taxon>Solanum</taxon>
    </lineage>
</organism>
<dbReference type="EMBL" id="JAIVGD010000015">
    <property type="protein sequence ID" value="KAH0759491.1"/>
    <property type="molecule type" value="Genomic_DNA"/>
</dbReference>
<protein>
    <submittedName>
        <fullName evidence="1">Uncharacterized protein</fullName>
    </submittedName>
</protein>
<evidence type="ECO:0000313" key="1">
    <source>
        <dbReference type="EMBL" id="KAH0759491.1"/>
    </source>
</evidence>
<sequence length="49" mass="5859">MPKYELLSLKFLQSLVFPCSVKQLRFLRHLLDPSFDKLSMIKFEISKEN</sequence>
<dbReference type="Proteomes" id="UP000826656">
    <property type="component" value="Unassembled WGS sequence"/>
</dbReference>
<evidence type="ECO:0000313" key="2">
    <source>
        <dbReference type="Proteomes" id="UP000826656"/>
    </source>
</evidence>
<comment type="caution">
    <text evidence="1">The sequence shown here is derived from an EMBL/GenBank/DDBJ whole genome shotgun (WGS) entry which is preliminary data.</text>
</comment>
<keyword evidence="2" id="KW-1185">Reference proteome</keyword>
<proteinExistence type="predicted"/>
<name>A0ABQ7V614_SOLTU</name>
<reference evidence="1 2" key="1">
    <citation type="journal article" date="2021" name="bioRxiv">
        <title>Chromosome-scale and haplotype-resolved genome assembly of a tetraploid potato cultivar.</title>
        <authorList>
            <person name="Sun H."/>
            <person name="Jiao W.-B."/>
            <person name="Krause K."/>
            <person name="Campoy J.A."/>
            <person name="Goel M."/>
            <person name="Folz-Donahue K."/>
            <person name="Kukat C."/>
            <person name="Huettel B."/>
            <person name="Schneeberger K."/>
        </authorList>
    </citation>
    <scope>NUCLEOTIDE SEQUENCE [LARGE SCALE GENOMIC DNA]</scope>
    <source>
        <strain evidence="1">SolTubOtavaFocal</strain>
        <tissue evidence="1">Leaves</tissue>
    </source>
</reference>
<gene>
    <name evidence="1" type="ORF">KY290_022984</name>
</gene>